<organism evidence="2 3">
    <name type="scientific">Halogeometricum pallidum JCM 14848</name>
    <dbReference type="NCBI Taxonomy" id="1227487"/>
    <lineage>
        <taxon>Archaea</taxon>
        <taxon>Methanobacteriati</taxon>
        <taxon>Methanobacteriota</taxon>
        <taxon>Stenosarchaea group</taxon>
        <taxon>Halobacteria</taxon>
        <taxon>Halobacteriales</taxon>
        <taxon>Haloferacaceae</taxon>
        <taxon>Halogeometricum</taxon>
    </lineage>
</organism>
<dbReference type="OrthoDB" id="68864at1644055"/>
<dbReference type="AlphaFoldDB" id="M0DET7"/>
<reference evidence="2 3" key="1">
    <citation type="journal article" date="2014" name="PLoS Genet.">
        <title>Phylogenetically driven sequencing of extremely halophilic archaea reveals strategies for static and dynamic osmo-response.</title>
        <authorList>
            <person name="Becker E.A."/>
            <person name="Seitzer P.M."/>
            <person name="Tritt A."/>
            <person name="Larsen D."/>
            <person name="Krusor M."/>
            <person name="Yao A.I."/>
            <person name="Wu D."/>
            <person name="Madern D."/>
            <person name="Eisen J.A."/>
            <person name="Darling A.E."/>
            <person name="Facciotti M.T."/>
        </authorList>
    </citation>
    <scope>NUCLEOTIDE SEQUENCE [LARGE SCALE GENOMIC DNA]</scope>
    <source>
        <strain evidence="2 3">JCM 14848</strain>
    </source>
</reference>
<dbReference type="EMBL" id="AOIV01000008">
    <property type="protein sequence ID" value="ELZ33323.1"/>
    <property type="molecule type" value="Genomic_DNA"/>
</dbReference>
<accession>M0DET7</accession>
<feature type="transmembrane region" description="Helical" evidence="1">
    <location>
        <begin position="12"/>
        <end position="35"/>
    </location>
</feature>
<sequence length="74" mass="7649">MSLTGAPAIRRNTAAGAVCATLLVAVAEFLVPAVFEGAAYATARYALALLAFALWMTWFVLTGVAVLADDESGE</sequence>
<keyword evidence="1" id="KW-1133">Transmembrane helix</keyword>
<protein>
    <submittedName>
        <fullName evidence="2">Uncharacterized protein</fullName>
    </submittedName>
</protein>
<feature type="transmembrane region" description="Helical" evidence="1">
    <location>
        <begin position="47"/>
        <end position="68"/>
    </location>
</feature>
<evidence type="ECO:0000256" key="1">
    <source>
        <dbReference type="SAM" id="Phobius"/>
    </source>
</evidence>
<evidence type="ECO:0000313" key="3">
    <source>
        <dbReference type="Proteomes" id="UP000011513"/>
    </source>
</evidence>
<name>M0DET7_HALPD</name>
<evidence type="ECO:0000313" key="2">
    <source>
        <dbReference type="EMBL" id="ELZ33323.1"/>
    </source>
</evidence>
<keyword evidence="1" id="KW-0812">Transmembrane</keyword>
<dbReference type="RefSeq" id="WP_008384414.1">
    <property type="nucleotide sequence ID" value="NZ_AOIV01000008.1"/>
</dbReference>
<keyword evidence="3" id="KW-1185">Reference proteome</keyword>
<dbReference type="InParanoid" id="M0DET7"/>
<keyword evidence="1" id="KW-0472">Membrane</keyword>
<comment type="caution">
    <text evidence="2">The sequence shown here is derived from an EMBL/GenBank/DDBJ whole genome shotgun (WGS) entry which is preliminary data.</text>
</comment>
<dbReference type="Proteomes" id="UP000011513">
    <property type="component" value="Unassembled WGS sequence"/>
</dbReference>
<proteinExistence type="predicted"/>
<gene>
    <name evidence="2" type="ORF">C474_04565</name>
</gene>